<dbReference type="AlphaFoldDB" id="A0A317SEG6"/>
<gene>
    <name evidence="2" type="ORF">C7212DRAFT_366390</name>
</gene>
<protein>
    <submittedName>
        <fullName evidence="2">Uncharacterized protein</fullName>
    </submittedName>
</protein>
<dbReference type="EMBL" id="PYWC01000101">
    <property type="protein sequence ID" value="PWW72578.1"/>
    <property type="molecule type" value="Genomic_DNA"/>
</dbReference>
<feature type="compositionally biased region" description="Basic and acidic residues" evidence="1">
    <location>
        <begin position="146"/>
        <end position="155"/>
    </location>
</feature>
<keyword evidence="3" id="KW-1185">Reference proteome</keyword>
<name>A0A317SEG6_9PEZI</name>
<sequence>MHADSQVSLDRPKHIQRSILTPITLLSQTCERSTESDSELLTSRHGVVLATPGFRGVSPPASSCQSHSNPDRQIRGENDPGRPSSHSDTSASLNSAMATYSAESSPRMALQSDMENHGFAEALGEGSHAQYEEGKEGKEPSGSTHAEPKELETIKSSKSGTEGAESGKGIGEIEDTQAGTENRPGSDTKTEVVGDCGSQ</sequence>
<feature type="compositionally biased region" description="Polar residues" evidence="1">
    <location>
        <begin position="84"/>
        <end position="104"/>
    </location>
</feature>
<dbReference type="Proteomes" id="UP000246991">
    <property type="component" value="Unassembled WGS sequence"/>
</dbReference>
<evidence type="ECO:0000313" key="2">
    <source>
        <dbReference type="EMBL" id="PWW72578.1"/>
    </source>
</evidence>
<feature type="compositionally biased region" description="Basic and acidic residues" evidence="1">
    <location>
        <begin position="130"/>
        <end position="139"/>
    </location>
</feature>
<accession>A0A317SEG6</accession>
<comment type="caution">
    <text evidence="2">The sequence shown here is derived from an EMBL/GenBank/DDBJ whole genome shotgun (WGS) entry which is preliminary data.</text>
</comment>
<proteinExistence type="predicted"/>
<feature type="region of interest" description="Disordered" evidence="1">
    <location>
        <begin position="51"/>
        <end position="199"/>
    </location>
</feature>
<evidence type="ECO:0000313" key="3">
    <source>
        <dbReference type="Proteomes" id="UP000246991"/>
    </source>
</evidence>
<evidence type="ECO:0000256" key="1">
    <source>
        <dbReference type="SAM" id="MobiDB-lite"/>
    </source>
</evidence>
<reference evidence="2 3" key="1">
    <citation type="submission" date="2018-03" db="EMBL/GenBank/DDBJ databases">
        <title>Genomes of Pezizomycetes fungi and the evolution of truffles.</title>
        <authorList>
            <person name="Murat C."/>
            <person name="Payen T."/>
            <person name="Noel B."/>
            <person name="Kuo A."/>
            <person name="Martin F.M."/>
        </authorList>
    </citation>
    <scope>NUCLEOTIDE SEQUENCE [LARGE SCALE GENOMIC DNA]</scope>
    <source>
        <strain evidence="2">091103-1</strain>
    </source>
</reference>
<organism evidence="2 3">
    <name type="scientific">Tuber magnatum</name>
    <name type="common">white Piedmont truffle</name>
    <dbReference type="NCBI Taxonomy" id="42249"/>
    <lineage>
        <taxon>Eukaryota</taxon>
        <taxon>Fungi</taxon>
        <taxon>Dikarya</taxon>
        <taxon>Ascomycota</taxon>
        <taxon>Pezizomycotina</taxon>
        <taxon>Pezizomycetes</taxon>
        <taxon>Pezizales</taxon>
        <taxon>Tuberaceae</taxon>
        <taxon>Tuber</taxon>
    </lineage>
</organism>
<feature type="compositionally biased region" description="Basic and acidic residues" evidence="1">
    <location>
        <begin position="69"/>
        <end position="80"/>
    </location>
</feature>